<dbReference type="EMBL" id="CM042035">
    <property type="protein sequence ID" value="KAI3755130.1"/>
    <property type="molecule type" value="Genomic_DNA"/>
</dbReference>
<proteinExistence type="predicted"/>
<dbReference type="Proteomes" id="UP001056120">
    <property type="component" value="Linkage Group LG18"/>
</dbReference>
<comment type="caution">
    <text evidence="1">The sequence shown here is derived from an EMBL/GenBank/DDBJ whole genome shotgun (WGS) entry which is preliminary data.</text>
</comment>
<keyword evidence="2" id="KW-1185">Reference proteome</keyword>
<evidence type="ECO:0000313" key="2">
    <source>
        <dbReference type="Proteomes" id="UP001056120"/>
    </source>
</evidence>
<reference evidence="1 2" key="2">
    <citation type="journal article" date="2022" name="Mol. Ecol. Resour.">
        <title>The genomes of chicory, endive, great burdock and yacon provide insights into Asteraceae paleo-polyploidization history and plant inulin production.</title>
        <authorList>
            <person name="Fan W."/>
            <person name="Wang S."/>
            <person name="Wang H."/>
            <person name="Wang A."/>
            <person name="Jiang F."/>
            <person name="Liu H."/>
            <person name="Zhao H."/>
            <person name="Xu D."/>
            <person name="Zhang Y."/>
        </authorList>
    </citation>
    <scope>NUCLEOTIDE SEQUENCE [LARGE SCALE GENOMIC DNA]</scope>
    <source>
        <strain evidence="2">cv. Yunnan</strain>
        <tissue evidence="1">Leaves</tissue>
    </source>
</reference>
<reference evidence="2" key="1">
    <citation type="journal article" date="2022" name="Mol. Ecol. Resour.">
        <title>The genomes of chicory, endive, great burdock and yacon provide insights into Asteraceae palaeo-polyploidization history and plant inulin production.</title>
        <authorList>
            <person name="Fan W."/>
            <person name="Wang S."/>
            <person name="Wang H."/>
            <person name="Wang A."/>
            <person name="Jiang F."/>
            <person name="Liu H."/>
            <person name="Zhao H."/>
            <person name="Xu D."/>
            <person name="Zhang Y."/>
        </authorList>
    </citation>
    <scope>NUCLEOTIDE SEQUENCE [LARGE SCALE GENOMIC DNA]</scope>
    <source>
        <strain evidence="2">cv. Yunnan</strain>
    </source>
</reference>
<organism evidence="1 2">
    <name type="scientific">Smallanthus sonchifolius</name>
    <dbReference type="NCBI Taxonomy" id="185202"/>
    <lineage>
        <taxon>Eukaryota</taxon>
        <taxon>Viridiplantae</taxon>
        <taxon>Streptophyta</taxon>
        <taxon>Embryophyta</taxon>
        <taxon>Tracheophyta</taxon>
        <taxon>Spermatophyta</taxon>
        <taxon>Magnoliopsida</taxon>
        <taxon>eudicotyledons</taxon>
        <taxon>Gunneridae</taxon>
        <taxon>Pentapetalae</taxon>
        <taxon>asterids</taxon>
        <taxon>campanulids</taxon>
        <taxon>Asterales</taxon>
        <taxon>Asteraceae</taxon>
        <taxon>Asteroideae</taxon>
        <taxon>Heliantheae alliance</taxon>
        <taxon>Millerieae</taxon>
        <taxon>Smallanthus</taxon>
    </lineage>
</organism>
<sequence length="85" mass="9627">MGQLISGGYTEDSVSNAWNNIAFEMGNEEIMGFELKTIYALYLEGIENFMKSKKLRGEYEKDGFIVNDIDKDEQDGKEKDSANSD</sequence>
<evidence type="ECO:0000313" key="1">
    <source>
        <dbReference type="EMBL" id="KAI3755130.1"/>
    </source>
</evidence>
<protein>
    <submittedName>
        <fullName evidence="1">Uncharacterized protein</fullName>
    </submittedName>
</protein>
<name>A0ACB9E8F3_9ASTR</name>
<accession>A0ACB9E8F3</accession>
<gene>
    <name evidence="1" type="ORF">L1987_54925</name>
</gene>